<keyword evidence="1" id="KW-0472">Membrane</keyword>
<sequence length="94" mass="11272">MKIYNINNYFKIFILFLIFYIGSGHNSKSIVNKNICKQLNNNKYLSSSKNMEYYMCKNNKQNYYNTSAVLSKNILRKYIFVLNILVIYIIYINI</sequence>
<feature type="transmembrane region" description="Helical" evidence="1">
    <location>
        <begin position="6"/>
        <end position="23"/>
    </location>
</feature>
<keyword evidence="1" id="KW-1133">Transmembrane helix</keyword>
<dbReference type="AlphaFoldDB" id="A0A6C0LYA7"/>
<accession>A0A6C0LYA7</accession>
<protein>
    <submittedName>
        <fullName evidence="2">Uncharacterized protein</fullName>
    </submittedName>
</protein>
<dbReference type="EMBL" id="MN740582">
    <property type="protein sequence ID" value="QHU35008.1"/>
    <property type="molecule type" value="Genomic_DNA"/>
</dbReference>
<proteinExistence type="predicted"/>
<keyword evidence="1" id="KW-0812">Transmembrane</keyword>
<evidence type="ECO:0000313" key="2">
    <source>
        <dbReference type="EMBL" id="QHU35008.1"/>
    </source>
</evidence>
<feature type="transmembrane region" description="Helical" evidence="1">
    <location>
        <begin position="74"/>
        <end position="92"/>
    </location>
</feature>
<reference evidence="2" key="1">
    <citation type="journal article" date="2020" name="Nature">
        <title>Giant virus diversity and host interactions through global metagenomics.</title>
        <authorList>
            <person name="Schulz F."/>
            <person name="Roux S."/>
            <person name="Paez-Espino D."/>
            <person name="Jungbluth S."/>
            <person name="Walsh D.A."/>
            <person name="Denef V.J."/>
            <person name="McMahon K.D."/>
            <person name="Konstantinidis K.T."/>
            <person name="Eloe-Fadrosh E.A."/>
            <person name="Kyrpides N.C."/>
            <person name="Woyke T."/>
        </authorList>
    </citation>
    <scope>NUCLEOTIDE SEQUENCE</scope>
    <source>
        <strain evidence="2">GVMAG-S-1017244-22</strain>
    </source>
</reference>
<evidence type="ECO:0000256" key="1">
    <source>
        <dbReference type="SAM" id="Phobius"/>
    </source>
</evidence>
<organism evidence="2">
    <name type="scientific">viral metagenome</name>
    <dbReference type="NCBI Taxonomy" id="1070528"/>
    <lineage>
        <taxon>unclassified sequences</taxon>
        <taxon>metagenomes</taxon>
        <taxon>organismal metagenomes</taxon>
    </lineage>
</organism>
<name>A0A6C0LYA7_9ZZZZ</name>